<reference evidence="7" key="1">
    <citation type="submission" date="2020-05" db="EMBL/GenBank/DDBJ databases">
        <authorList>
            <person name="Chiriac C."/>
            <person name="Salcher M."/>
            <person name="Ghai R."/>
            <person name="Kavagutti S V."/>
        </authorList>
    </citation>
    <scope>NUCLEOTIDE SEQUENCE</scope>
</reference>
<evidence type="ECO:0000256" key="1">
    <source>
        <dbReference type="ARBA" id="ARBA00004141"/>
    </source>
</evidence>
<sequence>MLLGTALWAIVSVVAAAVALKRRALPPLPIAAGAFLALAATLLGGGLLISAFVFGLVALIGHWVIRPALRSQDQGEARARAGTGTLVGRPGVVVERIVNQEAVGCVRIDGEIWTARSWEDGIELDPGTRVHVVELRGATAVVSQ</sequence>
<keyword evidence="3 5" id="KW-1133">Transmembrane helix</keyword>
<gene>
    <name evidence="7" type="ORF">UFOPK3444_00345</name>
</gene>
<name>A0A6J7D4D9_9ZZZZ</name>
<comment type="subcellular location">
    <subcellularLocation>
        <location evidence="1">Membrane</location>
        <topology evidence="1">Multi-pass membrane protein</topology>
    </subcellularLocation>
</comment>
<evidence type="ECO:0000256" key="3">
    <source>
        <dbReference type="ARBA" id="ARBA00022989"/>
    </source>
</evidence>
<dbReference type="InterPro" id="IPR012340">
    <property type="entry name" value="NA-bd_OB-fold"/>
</dbReference>
<protein>
    <submittedName>
        <fullName evidence="7">Unannotated protein</fullName>
    </submittedName>
</protein>
<dbReference type="InterPro" id="IPR052165">
    <property type="entry name" value="Membrane_assoc_protease"/>
</dbReference>
<dbReference type="PANTHER" id="PTHR33507:SF3">
    <property type="entry name" value="INNER MEMBRANE PROTEIN YBBJ"/>
    <property type="match status" value="1"/>
</dbReference>
<evidence type="ECO:0000256" key="5">
    <source>
        <dbReference type="SAM" id="Phobius"/>
    </source>
</evidence>
<dbReference type="GO" id="GO:0005886">
    <property type="term" value="C:plasma membrane"/>
    <property type="evidence" value="ECO:0007669"/>
    <property type="project" value="TreeGrafter"/>
</dbReference>
<feature type="transmembrane region" description="Helical" evidence="5">
    <location>
        <begin position="32"/>
        <end position="65"/>
    </location>
</feature>
<dbReference type="SUPFAM" id="SSF141322">
    <property type="entry name" value="NfeD domain-like"/>
    <property type="match status" value="1"/>
</dbReference>
<dbReference type="AlphaFoldDB" id="A0A6J7D4D9"/>
<accession>A0A6J7D4D9</accession>
<organism evidence="7">
    <name type="scientific">freshwater metagenome</name>
    <dbReference type="NCBI Taxonomy" id="449393"/>
    <lineage>
        <taxon>unclassified sequences</taxon>
        <taxon>metagenomes</taxon>
        <taxon>ecological metagenomes</taxon>
    </lineage>
</organism>
<evidence type="ECO:0000259" key="6">
    <source>
        <dbReference type="Pfam" id="PF01957"/>
    </source>
</evidence>
<dbReference type="Pfam" id="PF01957">
    <property type="entry name" value="NfeD"/>
    <property type="match status" value="1"/>
</dbReference>
<dbReference type="EMBL" id="CAFBLU010000003">
    <property type="protein sequence ID" value="CAB4863978.1"/>
    <property type="molecule type" value="Genomic_DNA"/>
</dbReference>
<proteinExistence type="predicted"/>
<keyword evidence="2 5" id="KW-0812">Transmembrane</keyword>
<dbReference type="Gene3D" id="2.40.50.140">
    <property type="entry name" value="Nucleic acid-binding proteins"/>
    <property type="match status" value="1"/>
</dbReference>
<feature type="domain" description="NfeD-like C-terminal" evidence="6">
    <location>
        <begin position="85"/>
        <end position="142"/>
    </location>
</feature>
<evidence type="ECO:0000256" key="2">
    <source>
        <dbReference type="ARBA" id="ARBA00022692"/>
    </source>
</evidence>
<dbReference type="InterPro" id="IPR002810">
    <property type="entry name" value="NfeD-like_C"/>
</dbReference>
<evidence type="ECO:0000313" key="7">
    <source>
        <dbReference type="EMBL" id="CAB4863978.1"/>
    </source>
</evidence>
<keyword evidence="4 5" id="KW-0472">Membrane</keyword>
<evidence type="ECO:0000256" key="4">
    <source>
        <dbReference type="ARBA" id="ARBA00023136"/>
    </source>
</evidence>
<dbReference type="PANTHER" id="PTHR33507">
    <property type="entry name" value="INNER MEMBRANE PROTEIN YBBJ"/>
    <property type="match status" value="1"/>
</dbReference>